<protein>
    <submittedName>
        <fullName evidence="2">Uncharacterized protein</fullName>
    </submittedName>
</protein>
<evidence type="ECO:0000256" key="1">
    <source>
        <dbReference type="SAM" id="MobiDB-lite"/>
    </source>
</evidence>
<dbReference type="AlphaFoldDB" id="A0A6C0E7R8"/>
<dbReference type="EMBL" id="MN739747">
    <property type="protein sequence ID" value="QHT24610.1"/>
    <property type="molecule type" value="Genomic_DNA"/>
</dbReference>
<evidence type="ECO:0000313" key="2">
    <source>
        <dbReference type="EMBL" id="QHT24610.1"/>
    </source>
</evidence>
<sequence>MEDEYSKKDNKLTSTLFKTLKNKLKSKRVGSTSDFNRKDQNDPYLYITNFEQVTDEECLAADKKNESIYNEELQTYKDVTSLMDRRNASFMKPTAPKPPPKPSNIEKLYEYRRKYIKTQALEQTEAVIYLHTIGKKYVREKTDDPNEFEAYEAIELANAFKEKFKGEKMFQDIQDRYIWSENSEKMTQELSRQSRSQSRSKSRSNFHSVYDSPESPAYQERSRSVSYSSDDVPIPYHYQGLYPVIPSAPTASDTIKLN</sequence>
<name>A0A6C0E7R8_9ZZZZ</name>
<feature type="region of interest" description="Disordered" evidence="1">
    <location>
        <begin position="185"/>
        <end position="229"/>
    </location>
</feature>
<feature type="region of interest" description="Disordered" evidence="1">
    <location>
        <begin position="239"/>
        <end position="258"/>
    </location>
</feature>
<proteinExistence type="predicted"/>
<reference evidence="2" key="1">
    <citation type="journal article" date="2020" name="Nature">
        <title>Giant virus diversity and host interactions through global metagenomics.</title>
        <authorList>
            <person name="Schulz F."/>
            <person name="Roux S."/>
            <person name="Paez-Espino D."/>
            <person name="Jungbluth S."/>
            <person name="Walsh D.A."/>
            <person name="Denef V.J."/>
            <person name="McMahon K.D."/>
            <person name="Konstantinidis K.T."/>
            <person name="Eloe-Fadrosh E.A."/>
            <person name="Kyrpides N.C."/>
            <person name="Woyke T."/>
        </authorList>
    </citation>
    <scope>NUCLEOTIDE SEQUENCE</scope>
    <source>
        <strain evidence="2">GVMAG-M-3300023179-150</strain>
    </source>
</reference>
<accession>A0A6C0E7R8</accession>
<feature type="compositionally biased region" description="Polar residues" evidence="1">
    <location>
        <begin position="249"/>
        <end position="258"/>
    </location>
</feature>
<organism evidence="2">
    <name type="scientific">viral metagenome</name>
    <dbReference type="NCBI Taxonomy" id="1070528"/>
    <lineage>
        <taxon>unclassified sequences</taxon>
        <taxon>metagenomes</taxon>
        <taxon>organismal metagenomes</taxon>
    </lineage>
</organism>